<dbReference type="EMBL" id="JAIZAY010000009">
    <property type="protein sequence ID" value="KAJ8036339.1"/>
    <property type="molecule type" value="Genomic_DNA"/>
</dbReference>
<feature type="region of interest" description="Disordered" evidence="2">
    <location>
        <begin position="229"/>
        <end position="264"/>
    </location>
</feature>
<dbReference type="AlphaFoldDB" id="A0A9Q1C1B4"/>
<feature type="compositionally biased region" description="Polar residues" evidence="2">
    <location>
        <begin position="276"/>
        <end position="288"/>
    </location>
</feature>
<feature type="compositionally biased region" description="Polar residues" evidence="2">
    <location>
        <begin position="157"/>
        <end position="167"/>
    </location>
</feature>
<evidence type="ECO:0000256" key="1">
    <source>
        <dbReference type="SAM" id="Coils"/>
    </source>
</evidence>
<evidence type="ECO:0000313" key="4">
    <source>
        <dbReference type="Proteomes" id="UP001152320"/>
    </source>
</evidence>
<reference evidence="3" key="1">
    <citation type="submission" date="2021-10" db="EMBL/GenBank/DDBJ databases">
        <title>Tropical sea cucumber genome reveals ecological adaptation and Cuvierian tubules defense mechanism.</title>
        <authorList>
            <person name="Chen T."/>
        </authorList>
    </citation>
    <scope>NUCLEOTIDE SEQUENCE</scope>
    <source>
        <strain evidence="3">Nanhai2018</strain>
        <tissue evidence="3">Muscle</tissue>
    </source>
</reference>
<feature type="region of interest" description="Disordered" evidence="2">
    <location>
        <begin position="365"/>
        <end position="439"/>
    </location>
</feature>
<dbReference type="Proteomes" id="UP001152320">
    <property type="component" value="Chromosome 9"/>
</dbReference>
<feature type="compositionally biased region" description="Low complexity" evidence="2">
    <location>
        <begin position="242"/>
        <end position="257"/>
    </location>
</feature>
<feature type="region of interest" description="Disordered" evidence="2">
    <location>
        <begin position="618"/>
        <end position="685"/>
    </location>
</feature>
<organism evidence="3 4">
    <name type="scientific">Holothuria leucospilota</name>
    <name type="common">Black long sea cucumber</name>
    <name type="synonym">Mertensiothuria leucospilota</name>
    <dbReference type="NCBI Taxonomy" id="206669"/>
    <lineage>
        <taxon>Eukaryota</taxon>
        <taxon>Metazoa</taxon>
        <taxon>Echinodermata</taxon>
        <taxon>Eleutherozoa</taxon>
        <taxon>Echinozoa</taxon>
        <taxon>Holothuroidea</taxon>
        <taxon>Aspidochirotacea</taxon>
        <taxon>Aspidochirotida</taxon>
        <taxon>Holothuriidae</taxon>
        <taxon>Holothuria</taxon>
    </lineage>
</organism>
<evidence type="ECO:0000313" key="3">
    <source>
        <dbReference type="EMBL" id="KAJ8036339.1"/>
    </source>
</evidence>
<feature type="region of interest" description="Disordered" evidence="2">
    <location>
        <begin position="477"/>
        <end position="497"/>
    </location>
</feature>
<feature type="compositionally biased region" description="Polar residues" evidence="2">
    <location>
        <begin position="403"/>
        <end position="427"/>
    </location>
</feature>
<comment type="caution">
    <text evidence="3">The sequence shown here is derived from an EMBL/GenBank/DDBJ whole genome shotgun (WGS) entry which is preliminary data.</text>
</comment>
<sequence>MIYICSIARKASLTTQIMKYQRQLQTHKEAVDDWKRKSEEFLMTGGVMEKLPLFPQIDIEKFTPEVTNVSVFSTNVWVVPYNVCDCDITVLSSPCIYLKVPVRGPLRHPSQPSASDFKLAANFTGQPIISAAPPYHTTTGMEAAGRSVPLGGLNQSRVSPVSTFTPNRKSDRPGTGVIFEDKSTCNQKYAASVSELHKGNLIENMGLGHCLKGSQLALGITDETMEADATQRKSKLFPPNKTSQTLQSQDSDTQSTTPEKMPDAKSDAILGRTDTHGQNQVGSTPPSSVDSAIIDFKLDEMDPYQTSTADTYMYMQQVYASQYEYTVDPYFWFGAPLGLYNGQFPVPPVPSYESLLPENYQSCDKEQMNNKQGGDHRPGEKSCSDISGNASPIDLVASDGQVPLSQSTPSISPDGSPSESKTNQENKASILPGKRGQCNLPDEMKYSIDVAYATSNTQGAAGDVNGSMKATSYTATSPLGLEPVQQEATNRPSRQNLTDSCPFIFGLPSSSESEVNHIKGEMAKNAIHKLSPGAHSLVAESQVPDKSLNLEPTSFVQKNDAKQIFTDPVTSPQFQKVSIDKTTICHPNQVKSGKRTAAPCLQANLGLDDFDSLSIRSPKKKRVRGNQKEEMKRTGSGEITAEDKESQGSWIHMVGKKKKRSQEQVSQKKQQEPLVSSHPGEDEHIPNYFSLTHLLRKLSEMFPDESRSVDVWF</sequence>
<name>A0A9Q1C1B4_HOLLE</name>
<keyword evidence="1" id="KW-0175">Coiled coil</keyword>
<feature type="compositionally biased region" description="Basic and acidic residues" evidence="2">
    <location>
        <begin position="365"/>
        <end position="383"/>
    </location>
</feature>
<evidence type="ECO:0000256" key="2">
    <source>
        <dbReference type="SAM" id="MobiDB-lite"/>
    </source>
</evidence>
<proteinExistence type="predicted"/>
<accession>A0A9Q1C1B4</accession>
<dbReference type="OrthoDB" id="10677124at2759"/>
<feature type="region of interest" description="Disordered" evidence="2">
    <location>
        <begin position="157"/>
        <end position="179"/>
    </location>
</feature>
<gene>
    <name evidence="3" type="ORF">HOLleu_20288</name>
</gene>
<feature type="coiled-coil region" evidence="1">
    <location>
        <begin position="10"/>
        <end position="37"/>
    </location>
</feature>
<feature type="compositionally biased region" description="Polar residues" evidence="2">
    <location>
        <begin position="486"/>
        <end position="497"/>
    </location>
</feature>
<protein>
    <submittedName>
        <fullName evidence="3">Uncharacterized protein</fullName>
    </submittedName>
</protein>
<feature type="region of interest" description="Disordered" evidence="2">
    <location>
        <begin position="269"/>
        <end position="288"/>
    </location>
</feature>
<keyword evidence="4" id="KW-1185">Reference proteome</keyword>
<feature type="compositionally biased region" description="Basic and acidic residues" evidence="2">
    <location>
        <begin position="626"/>
        <end position="646"/>
    </location>
</feature>